<dbReference type="CDD" id="cd07891">
    <property type="entry name" value="CYTH-like_CthTTM-like_1"/>
    <property type="match status" value="1"/>
</dbReference>
<protein>
    <submittedName>
        <fullName evidence="3">Adenylate cyclase</fullName>
    </submittedName>
</protein>
<gene>
    <name evidence="3" type="ORF">DK427_19040</name>
</gene>
<organism evidence="3 4">
    <name type="scientific">Methylobacterium radiodurans</name>
    <dbReference type="NCBI Taxonomy" id="2202828"/>
    <lineage>
        <taxon>Bacteria</taxon>
        <taxon>Pseudomonadati</taxon>
        <taxon>Pseudomonadota</taxon>
        <taxon>Alphaproteobacteria</taxon>
        <taxon>Hyphomicrobiales</taxon>
        <taxon>Methylobacteriaceae</taxon>
        <taxon>Methylobacterium</taxon>
    </lineage>
</organism>
<dbReference type="KEGG" id="meti:DK427_19040"/>
<dbReference type="Pfam" id="PF01928">
    <property type="entry name" value="CYTH"/>
    <property type="match status" value="1"/>
</dbReference>
<dbReference type="SMART" id="SM01118">
    <property type="entry name" value="CYTH"/>
    <property type="match status" value="1"/>
</dbReference>
<feature type="active site" description="Proton acceptor" evidence="1">
    <location>
        <position position="29"/>
    </location>
</feature>
<dbReference type="InterPro" id="IPR033469">
    <property type="entry name" value="CYTH-like_dom_sf"/>
</dbReference>
<accession>A0A2U8VW79</accession>
<dbReference type="EMBL" id="CP029551">
    <property type="protein sequence ID" value="AWN37561.1"/>
    <property type="molecule type" value="Genomic_DNA"/>
</dbReference>
<feature type="domain" description="CYTH" evidence="2">
    <location>
        <begin position="2"/>
        <end position="148"/>
    </location>
</feature>
<dbReference type="RefSeq" id="WP_109952629.1">
    <property type="nucleotide sequence ID" value="NZ_CP029551.1"/>
</dbReference>
<evidence type="ECO:0000313" key="4">
    <source>
        <dbReference type="Proteomes" id="UP000246058"/>
    </source>
</evidence>
<reference evidence="3 4" key="1">
    <citation type="submission" date="2018-05" db="EMBL/GenBank/DDBJ databases">
        <title>Complete Genome Sequence of Methylobacterium sp. 17Sr1-43.</title>
        <authorList>
            <person name="Srinivasan S."/>
        </authorList>
    </citation>
    <scope>NUCLEOTIDE SEQUENCE [LARGE SCALE GENOMIC DNA]</scope>
    <source>
        <strain evidence="3 4">17Sr1-43</strain>
    </source>
</reference>
<dbReference type="AlphaFoldDB" id="A0A2U8VW79"/>
<evidence type="ECO:0000313" key="3">
    <source>
        <dbReference type="EMBL" id="AWN37561.1"/>
    </source>
</evidence>
<keyword evidence="4" id="KW-1185">Reference proteome</keyword>
<sequence>MAIEIERKFLATRAVLERCRFGTVIVQGYLYTDAENTVRVRRMGARYLLAWKGPRRGAVREEIEFGLPAPVGAALLAAVDPGSRVEKVRYWIEDGGRIWDVDVFAGALDGLILAEAELARADEAVTLPPWIGEEVTADERYRNSRLAAGAGVPRRAAA</sequence>
<dbReference type="InterPro" id="IPR023577">
    <property type="entry name" value="CYTH_domain"/>
</dbReference>
<dbReference type="PIRSF" id="PIRSF016487">
    <property type="entry name" value="CYTH_UCP016487"/>
    <property type="match status" value="1"/>
</dbReference>
<dbReference type="InterPro" id="IPR012042">
    <property type="entry name" value="NeuTTM/CthTTM-like"/>
</dbReference>
<dbReference type="Gene3D" id="2.40.320.10">
    <property type="entry name" value="Hypothetical Protein Pfu-838710-001"/>
    <property type="match status" value="1"/>
</dbReference>
<dbReference type="SUPFAM" id="SSF55154">
    <property type="entry name" value="CYTH-like phosphatases"/>
    <property type="match status" value="1"/>
</dbReference>
<evidence type="ECO:0000259" key="2">
    <source>
        <dbReference type="PROSITE" id="PS51707"/>
    </source>
</evidence>
<dbReference type="OrthoDB" id="9805588at2"/>
<dbReference type="Proteomes" id="UP000246058">
    <property type="component" value="Chromosome"/>
</dbReference>
<dbReference type="PANTHER" id="PTHR40114">
    <property type="entry name" value="SLR0698 PROTEIN"/>
    <property type="match status" value="1"/>
</dbReference>
<dbReference type="PANTHER" id="PTHR40114:SF1">
    <property type="entry name" value="SLR0698 PROTEIN"/>
    <property type="match status" value="1"/>
</dbReference>
<dbReference type="PROSITE" id="PS51707">
    <property type="entry name" value="CYTH"/>
    <property type="match status" value="1"/>
</dbReference>
<name>A0A2U8VW79_9HYPH</name>
<evidence type="ECO:0000256" key="1">
    <source>
        <dbReference type="PIRSR" id="PIRSR016487-1"/>
    </source>
</evidence>
<proteinExistence type="predicted"/>